<dbReference type="Pfam" id="PF18924">
    <property type="entry name" value="DUF5674"/>
    <property type="match status" value="1"/>
</dbReference>
<evidence type="ECO:0000313" key="1">
    <source>
        <dbReference type="EMBL" id="PIP23152.1"/>
    </source>
</evidence>
<dbReference type="EMBL" id="PCRO01000002">
    <property type="protein sequence ID" value="PIP23152.1"/>
    <property type="molecule type" value="Genomic_DNA"/>
</dbReference>
<protein>
    <submittedName>
        <fullName evidence="1">Uncharacterized protein</fullName>
    </submittedName>
</protein>
<dbReference type="AlphaFoldDB" id="A0A2G9YVC8"/>
<reference evidence="1 2" key="1">
    <citation type="submission" date="2017-09" db="EMBL/GenBank/DDBJ databases">
        <title>Depth-based differentiation of microbial function through sediment-hosted aquifers and enrichment of novel symbionts in the deep terrestrial subsurface.</title>
        <authorList>
            <person name="Probst A.J."/>
            <person name="Ladd B."/>
            <person name="Jarett J.K."/>
            <person name="Geller-Mcgrath D.E."/>
            <person name="Sieber C.M."/>
            <person name="Emerson J.B."/>
            <person name="Anantharaman K."/>
            <person name="Thomas B.C."/>
            <person name="Malmstrom R."/>
            <person name="Stieglmeier M."/>
            <person name="Klingl A."/>
            <person name="Woyke T."/>
            <person name="Ryan C.M."/>
            <person name="Banfield J.F."/>
        </authorList>
    </citation>
    <scope>NUCLEOTIDE SEQUENCE [LARGE SCALE GENOMIC DNA]</scope>
    <source>
        <strain evidence="1">CG23_combo_of_CG06-09_8_20_14_all_39_17</strain>
    </source>
</reference>
<dbReference type="InterPro" id="IPR043731">
    <property type="entry name" value="DUF5674"/>
</dbReference>
<name>A0A2G9YVC8_9BACT</name>
<comment type="caution">
    <text evidence="1">The sequence shown here is derived from an EMBL/GenBank/DDBJ whole genome shotgun (WGS) entry which is preliminary data.</text>
</comment>
<organism evidence="1 2">
    <name type="scientific">Candidatus Nealsonbacteria bacterium CG23_combo_of_CG06-09_8_20_14_all_39_17</name>
    <dbReference type="NCBI Taxonomy" id="1974722"/>
    <lineage>
        <taxon>Bacteria</taxon>
        <taxon>Candidatus Nealsoniibacteriota</taxon>
    </lineage>
</organism>
<accession>A0A2G9YVC8</accession>
<proteinExistence type="predicted"/>
<gene>
    <name evidence="1" type="ORF">COX37_00060</name>
</gene>
<dbReference type="Proteomes" id="UP000229976">
    <property type="component" value="Unassembled WGS sequence"/>
</dbReference>
<sequence length="118" mass="13658">MEYPIEIIKDKIGKSYLNKFLDNPFKDMVKFVVDIKRGVIAFGGELHSDAQEALVKSGSDGKNIWGGNFYPLKKKKKEYIEYFSLINIKPLENNRSMNIEKSEIKEKMDKVINNLINL</sequence>
<evidence type="ECO:0000313" key="2">
    <source>
        <dbReference type="Proteomes" id="UP000229976"/>
    </source>
</evidence>